<keyword evidence="3" id="KW-0732">Signal</keyword>
<dbReference type="Proteomes" id="UP001386955">
    <property type="component" value="Unassembled WGS sequence"/>
</dbReference>
<dbReference type="Pfam" id="PF00139">
    <property type="entry name" value="Lectin_legB"/>
    <property type="match status" value="1"/>
</dbReference>
<proteinExistence type="inferred from homology"/>
<evidence type="ECO:0000313" key="6">
    <source>
        <dbReference type="Proteomes" id="UP001386955"/>
    </source>
</evidence>
<dbReference type="InterPro" id="IPR013320">
    <property type="entry name" value="ConA-like_dom_sf"/>
</dbReference>
<dbReference type="InterPro" id="IPR016363">
    <property type="entry name" value="L-lectin"/>
</dbReference>
<keyword evidence="6" id="KW-1185">Reference proteome</keyword>
<feature type="chain" id="PRO_5043040061" description="Legume lectin domain-containing protein" evidence="3">
    <location>
        <begin position="27"/>
        <end position="257"/>
    </location>
</feature>
<accession>A0AAN9S0L8</accession>
<evidence type="ECO:0000256" key="3">
    <source>
        <dbReference type="SAM" id="SignalP"/>
    </source>
</evidence>
<evidence type="ECO:0000259" key="4">
    <source>
        <dbReference type="Pfam" id="PF00139"/>
    </source>
</evidence>
<name>A0AAN9S0L8_PSOTE</name>
<dbReference type="InterPro" id="IPR000985">
    <property type="entry name" value="Lectin_LegA_CS"/>
</dbReference>
<evidence type="ECO:0000256" key="1">
    <source>
        <dbReference type="ARBA" id="ARBA00007606"/>
    </source>
</evidence>
<dbReference type="GO" id="GO:0030246">
    <property type="term" value="F:carbohydrate binding"/>
    <property type="evidence" value="ECO:0007669"/>
    <property type="project" value="UniProtKB-KW"/>
</dbReference>
<dbReference type="PROSITE" id="PS00308">
    <property type="entry name" value="LECTIN_LEGUME_ALPHA"/>
    <property type="match status" value="1"/>
</dbReference>
<evidence type="ECO:0000313" key="5">
    <source>
        <dbReference type="EMBL" id="KAK7386692.1"/>
    </source>
</evidence>
<dbReference type="PANTHER" id="PTHR32401">
    <property type="entry name" value="CONCANAVALIN A-LIKE LECTIN FAMILY PROTEIN"/>
    <property type="match status" value="1"/>
</dbReference>
<feature type="signal peptide" evidence="3">
    <location>
        <begin position="1"/>
        <end position="26"/>
    </location>
</feature>
<dbReference type="PIRSF" id="PIRSF002690">
    <property type="entry name" value="L-type_lectin_plant"/>
    <property type="match status" value="1"/>
</dbReference>
<dbReference type="Gene3D" id="2.60.120.200">
    <property type="match status" value="1"/>
</dbReference>
<dbReference type="PANTHER" id="PTHR32401:SF22">
    <property type="entry name" value="LEGUME LECTIN DOMAIN-CONTAINING PROTEIN"/>
    <property type="match status" value="1"/>
</dbReference>
<dbReference type="InterPro" id="IPR050258">
    <property type="entry name" value="Leguminous_Lectin"/>
</dbReference>
<sequence length="257" mass="27559">MGALSNTKPVLLLLIPLLMLHRNSDTSFNFPNFSGPRPNTALTFQGDAHLKDGFIDPTQFVKNDVVVPSSGRATYSLPIRLWSQKTGKAASFTSNFTFSILHAPHVDTGDGISFFLAPFGSDMPKDSSGGFLGLFSSDTAVVNTDSNHIVAVEFDMHRNVWDPDVPHVGIDVNSIASVATAQWEIQQLGVATVFATVGYDSVASRLSVAVSDGATISHVVDLRSVLPEWVSVGFSGASGKAIEVHRILSWSFSSSFD</sequence>
<evidence type="ECO:0000256" key="2">
    <source>
        <dbReference type="ARBA" id="ARBA00022734"/>
    </source>
</evidence>
<organism evidence="5 6">
    <name type="scientific">Psophocarpus tetragonolobus</name>
    <name type="common">Winged bean</name>
    <name type="synonym">Dolichos tetragonolobus</name>
    <dbReference type="NCBI Taxonomy" id="3891"/>
    <lineage>
        <taxon>Eukaryota</taxon>
        <taxon>Viridiplantae</taxon>
        <taxon>Streptophyta</taxon>
        <taxon>Embryophyta</taxon>
        <taxon>Tracheophyta</taxon>
        <taxon>Spermatophyta</taxon>
        <taxon>Magnoliopsida</taxon>
        <taxon>eudicotyledons</taxon>
        <taxon>Gunneridae</taxon>
        <taxon>Pentapetalae</taxon>
        <taxon>rosids</taxon>
        <taxon>fabids</taxon>
        <taxon>Fabales</taxon>
        <taxon>Fabaceae</taxon>
        <taxon>Papilionoideae</taxon>
        <taxon>50 kb inversion clade</taxon>
        <taxon>NPAAA clade</taxon>
        <taxon>indigoferoid/millettioid clade</taxon>
        <taxon>Phaseoleae</taxon>
        <taxon>Psophocarpus</taxon>
    </lineage>
</organism>
<reference evidence="5 6" key="1">
    <citation type="submission" date="2024-01" db="EMBL/GenBank/DDBJ databases">
        <title>The genomes of 5 underutilized Papilionoideae crops provide insights into root nodulation and disease resistanc.</title>
        <authorList>
            <person name="Jiang F."/>
        </authorList>
    </citation>
    <scope>NUCLEOTIDE SEQUENCE [LARGE SCALE GENOMIC DNA]</scope>
    <source>
        <strain evidence="5">DUOXIRENSHENG_FW03</strain>
        <tissue evidence="5">Leaves</tissue>
    </source>
</reference>
<dbReference type="SUPFAM" id="SSF49899">
    <property type="entry name" value="Concanavalin A-like lectins/glucanases"/>
    <property type="match status" value="1"/>
</dbReference>
<keyword evidence="2" id="KW-0430">Lectin</keyword>
<comment type="similarity">
    <text evidence="1">Belongs to the leguminous lectin family.</text>
</comment>
<dbReference type="CDD" id="cd06899">
    <property type="entry name" value="lectin_legume_LecRK_Arcelin_ConA"/>
    <property type="match status" value="1"/>
</dbReference>
<dbReference type="EMBL" id="JAYMYS010000007">
    <property type="protein sequence ID" value="KAK7386692.1"/>
    <property type="molecule type" value="Genomic_DNA"/>
</dbReference>
<comment type="caution">
    <text evidence="5">The sequence shown here is derived from an EMBL/GenBank/DDBJ whole genome shotgun (WGS) entry which is preliminary data.</text>
</comment>
<gene>
    <name evidence="5" type="ORF">VNO78_27027</name>
</gene>
<dbReference type="InterPro" id="IPR001220">
    <property type="entry name" value="Legume_lectin_dom"/>
</dbReference>
<protein>
    <recommendedName>
        <fullName evidence="4">Legume lectin domain-containing protein</fullName>
    </recommendedName>
</protein>
<feature type="domain" description="Legume lectin" evidence="4">
    <location>
        <begin position="26"/>
        <end position="255"/>
    </location>
</feature>
<dbReference type="AlphaFoldDB" id="A0AAN9S0L8"/>